<accession>A0A9P6JMF1</accession>
<proteinExistence type="inferred from homology"/>
<dbReference type="InterPro" id="IPR027408">
    <property type="entry name" value="PNPase/RNase_PH_dom_sf"/>
</dbReference>
<evidence type="ECO:0000256" key="3">
    <source>
        <dbReference type="ARBA" id="ARBA00006678"/>
    </source>
</evidence>
<dbReference type="Gene3D" id="3.30.230.70">
    <property type="entry name" value="GHMP Kinase, N-terminal domain"/>
    <property type="match status" value="1"/>
</dbReference>
<sequence length="350" mass="37736">MASISKAEKSYIQAGLLADPPSRADGRSKNVFRTISLETGVAPLANGSARLSIGRNPHDGSGGTEVLAATKLEVEDIGPGSQGLDSGRIECTVSCSPAAYPFLSSNALDELQYDYTTIMSSTLTHPSLRPSNISILQGKKSWLLHLDVVVLTDSGNAFDAMFMAARAALCDTKVPRTRAVEYRASDSKLKGKTSSGGIMGAVLDASSSKDMDVDVDVMESSSFNTRVHSKATDFELPDYWDEGEILDGKGRWPICITLNIVSATHFLDATTPEEASVSSRLLLMFSFPSDSSTSKSQLYGMRTLGSGEFSVSQLSDLLKEGESYAKEVWKALNSQLDEETALKLKEMKRF</sequence>
<comment type="caution">
    <text evidence="8">The sequence shown here is derived from an EMBL/GenBank/DDBJ whole genome shotgun (WGS) entry which is preliminary data.</text>
</comment>
<name>A0A9P6JMF1_9AGAR</name>
<dbReference type="GO" id="GO:0034473">
    <property type="term" value="P:U1 snRNA 3'-end processing"/>
    <property type="evidence" value="ECO:0007669"/>
    <property type="project" value="TreeGrafter"/>
</dbReference>
<dbReference type="GO" id="GO:0005730">
    <property type="term" value="C:nucleolus"/>
    <property type="evidence" value="ECO:0007669"/>
    <property type="project" value="UniProtKB-SubCell"/>
</dbReference>
<reference evidence="8" key="1">
    <citation type="submission" date="2020-11" db="EMBL/GenBank/DDBJ databases">
        <authorList>
            <consortium name="DOE Joint Genome Institute"/>
            <person name="Ahrendt S."/>
            <person name="Riley R."/>
            <person name="Andreopoulos W."/>
            <person name="Labutti K."/>
            <person name="Pangilinan J."/>
            <person name="Ruiz-Duenas F.J."/>
            <person name="Barrasa J.M."/>
            <person name="Sanchez-Garcia M."/>
            <person name="Camarero S."/>
            <person name="Miyauchi S."/>
            <person name="Serrano A."/>
            <person name="Linde D."/>
            <person name="Babiker R."/>
            <person name="Drula E."/>
            <person name="Ayuso-Fernandez I."/>
            <person name="Pacheco R."/>
            <person name="Padilla G."/>
            <person name="Ferreira P."/>
            <person name="Barriuso J."/>
            <person name="Kellner H."/>
            <person name="Castanera R."/>
            <person name="Alfaro M."/>
            <person name="Ramirez L."/>
            <person name="Pisabarro A.G."/>
            <person name="Kuo A."/>
            <person name="Tritt A."/>
            <person name="Lipzen A."/>
            <person name="He G."/>
            <person name="Yan M."/>
            <person name="Ng V."/>
            <person name="Cullen D."/>
            <person name="Martin F."/>
            <person name="Rosso M.-N."/>
            <person name="Henrissat B."/>
            <person name="Hibbett D."/>
            <person name="Martinez A.T."/>
            <person name="Grigoriev I.V."/>
        </authorList>
    </citation>
    <scope>NUCLEOTIDE SEQUENCE</scope>
    <source>
        <strain evidence="8">CBS 506.95</strain>
    </source>
</reference>
<evidence type="ECO:0000256" key="4">
    <source>
        <dbReference type="ARBA" id="ARBA00022490"/>
    </source>
</evidence>
<dbReference type="GO" id="GO:0034476">
    <property type="term" value="P:U5 snRNA 3'-end processing"/>
    <property type="evidence" value="ECO:0007669"/>
    <property type="project" value="TreeGrafter"/>
</dbReference>
<dbReference type="GO" id="GO:0071035">
    <property type="term" value="P:nuclear polyadenylation-dependent rRNA catabolic process"/>
    <property type="evidence" value="ECO:0007669"/>
    <property type="project" value="TreeGrafter"/>
</dbReference>
<evidence type="ECO:0000259" key="7">
    <source>
        <dbReference type="Pfam" id="PF01138"/>
    </source>
</evidence>
<evidence type="ECO:0000256" key="2">
    <source>
        <dbReference type="ARBA" id="ARBA00004604"/>
    </source>
</evidence>
<keyword evidence="8" id="KW-0689">Ribosomal protein</keyword>
<dbReference type="OrthoDB" id="272245at2759"/>
<dbReference type="PANTHER" id="PTHR11097:SF8">
    <property type="entry name" value="EXOSOME COMPLEX COMPONENT RRP42"/>
    <property type="match status" value="1"/>
</dbReference>
<dbReference type="InterPro" id="IPR020568">
    <property type="entry name" value="Ribosomal_Su5_D2-typ_SF"/>
</dbReference>
<dbReference type="GO" id="GO:0071038">
    <property type="term" value="P:TRAMP-dependent tRNA surveillance pathway"/>
    <property type="evidence" value="ECO:0007669"/>
    <property type="project" value="TreeGrafter"/>
</dbReference>
<feature type="domain" description="Exoribonuclease phosphorolytic" evidence="7">
    <location>
        <begin position="32"/>
        <end position="175"/>
    </location>
</feature>
<dbReference type="GO" id="GO:0000467">
    <property type="term" value="P:exonucleolytic trimming to generate mature 3'-end of 5.8S rRNA from tricistronic rRNA transcript (SSU-rRNA, 5.8S rRNA, LSU-rRNA)"/>
    <property type="evidence" value="ECO:0007669"/>
    <property type="project" value="TreeGrafter"/>
</dbReference>
<dbReference type="GO" id="GO:0071028">
    <property type="term" value="P:nuclear mRNA surveillance"/>
    <property type="evidence" value="ECO:0007669"/>
    <property type="project" value="TreeGrafter"/>
</dbReference>
<dbReference type="GO" id="GO:0016075">
    <property type="term" value="P:rRNA catabolic process"/>
    <property type="evidence" value="ECO:0007669"/>
    <property type="project" value="TreeGrafter"/>
</dbReference>
<dbReference type="PANTHER" id="PTHR11097">
    <property type="entry name" value="EXOSOME COMPLEX EXONUCLEASE RIBOSOMAL RNA PROCESSING PROTEIN"/>
    <property type="match status" value="1"/>
</dbReference>
<dbReference type="GO" id="GO:0000177">
    <property type="term" value="C:cytoplasmic exosome (RNase complex)"/>
    <property type="evidence" value="ECO:0007669"/>
    <property type="project" value="TreeGrafter"/>
</dbReference>
<dbReference type="InterPro" id="IPR050590">
    <property type="entry name" value="Exosome_comp_Rrp42_subfam"/>
</dbReference>
<dbReference type="GO" id="GO:0034475">
    <property type="term" value="P:U4 snRNA 3'-end processing"/>
    <property type="evidence" value="ECO:0007669"/>
    <property type="project" value="TreeGrafter"/>
</dbReference>
<dbReference type="GO" id="GO:0005840">
    <property type="term" value="C:ribosome"/>
    <property type="evidence" value="ECO:0007669"/>
    <property type="project" value="UniProtKB-KW"/>
</dbReference>
<comment type="subcellular location">
    <subcellularLocation>
        <location evidence="1">Cytoplasm</location>
    </subcellularLocation>
    <subcellularLocation>
        <location evidence="2">Nucleus</location>
        <location evidence="2">Nucleolus</location>
    </subcellularLocation>
</comment>
<dbReference type="SUPFAM" id="SSF54211">
    <property type="entry name" value="Ribosomal protein S5 domain 2-like"/>
    <property type="match status" value="1"/>
</dbReference>
<keyword evidence="8" id="KW-0687">Ribonucleoprotein</keyword>
<dbReference type="GO" id="GO:0035925">
    <property type="term" value="F:mRNA 3'-UTR AU-rich region binding"/>
    <property type="evidence" value="ECO:0007669"/>
    <property type="project" value="TreeGrafter"/>
</dbReference>
<protein>
    <recommendedName>
        <fullName evidence="6">Ribosomal RNA-processing protein 42</fullName>
    </recommendedName>
</protein>
<keyword evidence="5" id="KW-0271">Exosome</keyword>
<keyword evidence="4" id="KW-0963">Cytoplasm</keyword>
<dbReference type="Proteomes" id="UP000807306">
    <property type="component" value="Unassembled WGS sequence"/>
</dbReference>
<keyword evidence="9" id="KW-1185">Reference proteome</keyword>
<evidence type="ECO:0000313" key="8">
    <source>
        <dbReference type="EMBL" id="KAF9526051.1"/>
    </source>
</evidence>
<dbReference type="InterPro" id="IPR036345">
    <property type="entry name" value="ExoRNase_PH_dom2_sf"/>
</dbReference>
<dbReference type="AlphaFoldDB" id="A0A9P6JMF1"/>
<dbReference type="SUPFAM" id="SSF55666">
    <property type="entry name" value="Ribonuclease PH domain 2-like"/>
    <property type="match status" value="1"/>
</dbReference>
<gene>
    <name evidence="8" type="ORF">CPB83DRAFT_506026</name>
</gene>
<dbReference type="Pfam" id="PF01138">
    <property type="entry name" value="RNase_PH"/>
    <property type="match status" value="1"/>
</dbReference>
<comment type="similarity">
    <text evidence="3">Belongs to the RNase PH family.</text>
</comment>
<dbReference type="EMBL" id="MU157876">
    <property type="protein sequence ID" value="KAF9526051.1"/>
    <property type="molecule type" value="Genomic_DNA"/>
</dbReference>
<organism evidence="8 9">
    <name type="scientific">Crepidotus variabilis</name>
    <dbReference type="NCBI Taxonomy" id="179855"/>
    <lineage>
        <taxon>Eukaryota</taxon>
        <taxon>Fungi</taxon>
        <taxon>Dikarya</taxon>
        <taxon>Basidiomycota</taxon>
        <taxon>Agaricomycotina</taxon>
        <taxon>Agaricomycetes</taxon>
        <taxon>Agaricomycetidae</taxon>
        <taxon>Agaricales</taxon>
        <taxon>Agaricineae</taxon>
        <taxon>Crepidotaceae</taxon>
        <taxon>Crepidotus</taxon>
    </lineage>
</organism>
<evidence type="ECO:0000256" key="1">
    <source>
        <dbReference type="ARBA" id="ARBA00004496"/>
    </source>
</evidence>
<evidence type="ECO:0000256" key="6">
    <source>
        <dbReference type="ARBA" id="ARBA00042523"/>
    </source>
</evidence>
<evidence type="ECO:0000313" key="9">
    <source>
        <dbReference type="Proteomes" id="UP000807306"/>
    </source>
</evidence>
<dbReference type="GO" id="GO:0000176">
    <property type="term" value="C:nuclear exosome (RNase complex)"/>
    <property type="evidence" value="ECO:0007669"/>
    <property type="project" value="TreeGrafter"/>
</dbReference>
<dbReference type="InterPro" id="IPR001247">
    <property type="entry name" value="ExoRNase_PH_dom1"/>
</dbReference>
<evidence type="ECO:0000256" key="5">
    <source>
        <dbReference type="ARBA" id="ARBA00022835"/>
    </source>
</evidence>